<keyword evidence="6 17" id="KW-0472">Membrane</keyword>
<dbReference type="SUPFAM" id="SSF46689">
    <property type="entry name" value="Homeodomain-like"/>
    <property type="match status" value="1"/>
</dbReference>
<feature type="domain" description="HTH psq-type" evidence="18">
    <location>
        <begin position="195"/>
        <end position="229"/>
    </location>
</feature>
<evidence type="ECO:0000256" key="11">
    <source>
        <dbReference type="ARBA" id="ARBA00048701"/>
    </source>
</evidence>
<dbReference type="GO" id="GO:0003677">
    <property type="term" value="F:DNA binding"/>
    <property type="evidence" value="ECO:0007669"/>
    <property type="project" value="InterPro"/>
</dbReference>
<evidence type="ECO:0000256" key="13">
    <source>
        <dbReference type="ARBA" id="ARBA00049221"/>
    </source>
</evidence>
<evidence type="ECO:0000256" key="1">
    <source>
        <dbReference type="ARBA" id="ARBA00000923"/>
    </source>
</evidence>
<dbReference type="AlphaFoldDB" id="A0A9D4DP50"/>
<accession>A0A9D4DP50</accession>
<evidence type="ECO:0000256" key="6">
    <source>
        <dbReference type="ARBA" id="ARBA00023136"/>
    </source>
</evidence>
<organism evidence="19 20">
    <name type="scientific">Dreissena polymorpha</name>
    <name type="common">Zebra mussel</name>
    <name type="synonym">Mytilus polymorpha</name>
    <dbReference type="NCBI Taxonomy" id="45954"/>
    <lineage>
        <taxon>Eukaryota</taxon>
        <taxon>Metazoa</taxon>
        <taxon>Spiralia</taxon>
        <taxon>Lophotrochozoa</taxon>
        <taxon>Mollusca</taxon>
        <taxon>Bivalvia</taxon>
        <taxon>Autobranchia</taxon>
        <taxon>Heteroconchia</taxon>
        <taxon>Euheterodonta</taxon>
        <taxon>Imparidentia</taxon>
        <taxon>Neoheterodontei</taxon>
        <taxon>Myida</taxon>
        <taxon>Dreissenoidea</taxon>
        <taxon>Dreissenidae</taxon>
        <taxon>Dreissena</taxon>
    </lineage>
</organism>
<comment type="catalytic activity">
    <reaction evidence="10">
        <text>12-octadecanoyloxy-octadecanoate + H2O = 12-hydroxyoctadecanoate + octadecanoate + H(+)</text>
        <dbReference type="Rhea" id="RHEA:52080"/>
        <dbReference type="ChEBI" id="CHEBI:15377"/>
        <dbReference type="ChEBI" id="CHEBI:15378"/>
        <dbReference type="ChEBI" id="CHEBI:25629"/>
        <dbReference type="ChEBI" id="CHEBI:84201"/>
        <dbReference type="ChEBI" id="CHEBI:136330"/>
    </reaction>
    <physiologicalReaction direction="left-to-right" evidence="10">
        <dbReference type="Rhea" id="RHEA:52081"/>
    </physiologicalReaction>
</comment>
<reference evidence="19" key="1">
    <citation type="journal article" date="2019" name="bioRxiv">
        <title>The Genome of the Zebra Mussel, Dreissena polymorpha: A Resource for Invasive Species Research.</title>
        <authorList>
            <person name="McCartney M.A."/>
            <person name="Auch B."/>
            <person name="Kono T."/>
            <person name="Mallez S."/>
            <person name="Zhang Y."/>
            <person name="Obille A."/>
            <person name="Becker A."/>
            <person name="Abrahante J.E."/>
            <person name="Garbe J."/>
            <person name="Badalamenti J.P."/>
            <person name="Herman A."/>
            <person name="Mangelson H."/>
            <person name="Liachko I."/>
            <person name="Sullivan S."/>
            <person name="Sone E.D."/>
            <person name="Koren S."/>
            <person name="Silverstein K.A.T."/>
            <person name="Beckman K.B."/>
            <person name="Gohl D.M."/>
        </authorList>
    </citation>
    <scope>NUCLEOTIDE SEQUENCE</scope>
    <source>
        <strain evidence="19">Duluth1</strain>
        <tissue evidence="19">Whole animal</tissue>
    </source>
</reference>
<comment type="catalytic activity">
    <reaction evidence="12">
        <text>9-(9Z-octadecenoyloxy)-octadecanoate + H2O = 9-hydroxy-octadecanoate + (9Z)-octadecenoate + H(+)</text>
        <dbReference type="Rhea" id="RHEA:52048"/>
        <dbReference type="ChEBI" id="CHEBI:15377"/>
        <dbReference type="ChEBI" id="CHEBI:15378"/>
        <dbReference type="ChEBI" id="CHEBI:30823"/>
        <dbReference type="ChEBI" id="CHEBI:136282"/>
        <dbReference type="ChEBI" id="CHEBI:136286"/>
    </reaction>
    <physiologicalReaction direction="left-to-right" evidence="12">
        <dbReference type="Rhea" id="RHEA:52049"/>
    </physiologicalReaction>
</comment>
<gene>
    <name evidence="19" type="ORF">DPMN_187482</name>
</gene>
<evidence type="ECO:0000256" key="14">
    <source>
        <dbReference type="ARBA" id="ARBA00049296"/>
    </source>
</evidence>
<evidence type="ECO:0000256" key="16">
    <source>
        <dbReference type="ARBA" id="ARBA00049428"/>
    </source>
</evidence>
<dbReference type="Pfam" id="PF05225">
    <property type="entry name" value="HTH_psq"/>
    <property type="match status" value="1"/>
</dbReference>
<keyword evidence="4 17" id="KW-0812">Transmembrane</keyword>
<evidence type="ECO:0000256" key="4">
    <source>
        <dbReference type="ARBA" id="ARBA00022692"/>
    </source>
</evidence>
<comment type="caution">
    <text evidence="19">The sequence shown here is derived from an EMBL/GenBank/DDBJ whole genome shotgun (WGS) entry which is preliminary data.</text>
</comment>
<feature type="transmembrane region" description="Helical" evidence="17">
    <location>
        <begin position="113"/>
        <end position="130"/>
    </location>
</feature>
<feature type="transmembrane region" description="Helical" evidence="17">
    <location>
        <begin position="150"/>
        <end position="169"/>
    </location>
</feature>
<evidence type="ECO:0000256" key="5">
    <source>
        <dbReference type="ARBA" id="ARBA00022989"/>
    </source>
</evidence>
<evidence type="ECO:0000256" key="7">
    <source>
        <dbReference type="ARBA" id="ARBA00047368"/>
    </source>
</evidence>
<dbReference type="Pfam" id="PF04750">
    <property type="entry name" value="Far-17a_AIG1"/>
    <property type="match status" value="1"/>
</dbReference>
<dbReference type="InterPro" id="IPR006838">
    <property type="entry name" value="ADTRP_AIG1"/>
</dbReference>
<evidence type="ECO:0000256" key="12">
    <source>
        <dbReference type="ARBA" id="ARBA00048800"/>
    </source>
</evidence>
<evidence type="ECO:0000259" key="18">
    <source>
        <dbReference type="Pfam" id="PF05225"/>
    </source>
</evidence>
<comment type="similarity">
    <text evidence="3">Belongs to the AIG1 family.</text>
</comment>
<name>A0A9D4DP50_DREPO</name>
<comment type="catalytic activity">
    <reaction evidence="14">
        <text>13-(9Z-octadecenoyloxy)-octadecanoate + H2O = 13-hydroxy-octadecanoate + (9Z)-octadecenoate + H(+)</text>
        <dbReference type="Rhea" id="RHEA:52064"/>
        <dbReference type="ChEBI" id="CHEBI:15377"/>
        <dbReference type="ChEBI" id="CHEBI:15378"/>
        <dbReference type="ChEBI" id="CHEBI:30823"/>
        <dbReference type="ChEBI" id="CHEBI:136303"/>
        <dbReference type="ChEBI" id="CHEBI:136304"/>
    </reaction>
    <physiologicalReaction direction="left-to-right" evidence="14">
        <dbReference type="Rhea" id="RHEA:52065"/>
    </physiologicalReaction>
</comment>
<evidence type="ECO:0000256" key="8">
    <source>
        <dbReference type="ARBA" id="ARBA00047427"/>
    </source>
</evidence>
<keyword evidence="20" id="KW-1185">Reference proteome</keyword>
<dbReference type="PANTHER" id="PTHR10989:SF16">
    <property type="entry name" value="AT02829P-RELATED"/>
    <property type="match status" value="1"/>
</dbReference>
<dbReference type="PANTHER" id="PTHR10989">
    <property type="entry name" value="ANDROGEN-INDUCED PROTEIN 1-RELATED"/>
    <property type="match status" value="1"/>
</dbReference>
<dbReference type="InterPro" id="IPR009057">
    <property type="entry name" value="Homeodomain-like_sf"/>
</dbReference>
<sequence length="273" mass="31352">MADSHTFYFGLSLLNDLTGSYVKPSDNGGRKSKLQSFLDVVLASLAYPIGVFVVMTFWAIYAVDRELVYPKVLDALIPQWLNHAMHTTVLPFLLIEQYVVFHDYPARSKGISILLAFGFAYLCWILWIAYYADLWVYPILQLMETHQRAIFFLVLLAFFITIYILGEVINKALWIMSHQVGAKRRKYDPCIVDIAADAVRNRCMSLGKASEVNTIPKTTLHDRVKRKYASATIEAKTVLSPEGENKIEQWANVKNWLRKNVKRTRSYCKANSR</sequence>
<dbReference type="InterPro" id="IPR007889">
    <property type="entry name" value="HTH_Psq"/>
</dbReference>
<evidence type="ECO:0000313" key="19">
    <source>
        <dbReference type="EMBL" id="KAH3752856.1"/>
    </source>
</evidence>
<comment type="catalytic activity">
    <reaction evidence="8">
        <text>13-octadecanoyloxy-octadecanoate + H2O = 13-hydroxy-octadecanoate + octadecanoate + H(+)</text>
        <dbReference type="Rhea" id="RHEA:52084"/>
        <dbReference type="ChEBI" id="CHEBI:15377"/>
        <dbReference type="ChEBI" id="CHEBI:15378"/>
        <dbReference type="ChEBI" id="CHEBI:25629"/>
        <dbReference type="ChEBI" id="CHEBI:136304"/>
        <dbReference type="ChEBI" id="CHEBI:136335"/>
    </reaction>
    <physiologicalReaction direction="left-to-right" evidence="8">
        <dbReference type="Rhea" id="RHEA:52085"/>
    </physiologicalReaction>
</comment>
<comment type="subcellular location">
    <subcellularLocation>
        <location evidence="2">Endomembrane system</location>
        <topology evidence="2">Multi-pass membrane protein</topology>
    </subcellularLocation>
</comment>
<feature type="transmembrane region" description="Helical" evidence="17">
    <location>
        <begin position="40"/>
        <end position="63"/>
    </location>
</feature>
<dbReference type="GO" id="GO:0012505">
    <property type="term" value="C:endomembrane system"/>
    <property type="evidence" value="ECO:0007669"/>
    <property type="project" value="UniProtKB-SubCell"/>
</dbReference>
<dbReference type="GO" id="GO:0016020">
    <property type="term" value="C:membrane"/>
    <property type="evidence" value="ECO:0007669"/>
    <property type="project" value="InterPro"/>
</dbReference>
<comment type="catalytic activity">
    <reaction evidence="7">
        <text>12-hexadecanoyloxy-octadecanoate + H2O = 12-hydroxyoctadecanoate + hexadecanoate + H(+)</text>
        <dbReference type="Rhea" id="RHEA:52056"/>
        <dbReference type="ChEBI" id="CHEBI:7896"/>
        <dbReference type="ChEBI" id="CHEBI:15377"/>
        <dbReference type="ChEBI" id="CHEBI:15378"/>
        <dbReference type="ChEBI" id="CHEBI:83677"/>
        <dbReference type="ChEBI" id="CHEBI:84201"/>
    </reaction>
    <physiologicalReaction direction="left-to-right" evidence="7">
        <dbReference type="Rhea" id="RHEA:52057"/>
    </physiologicalReaction>
</comment>
<evidence type="ECO:0000256" key="15">
    <source>
        <dbReference type="ARBA" id="ARBA00049322"/>
    </source>
</evidence>
<dbReference type="Gene3D" id="1.10.10.60">
    <property type="entry name" value="Homeodomain-like"/>
    <property type="match status" value="1"/>
</dbReference>
<dbReference type="Proteomes" id="UP000828390">
    <property type="component" value="Unassembled WGS sequence"/>
</dbReference>
<evidence type="ECO:0000256" key="2">
    <source>
        <dbReference type="ARBA" id="ARBA00004127"/>
    </source>
</evidence>
<comment type="catalytic activity">
    <reaction evidence="1">
        <text>9-(9Z-hexadecenoyloxy)-octadecanoate + H2O = (9Z)-hexadecenoate + 9-hydroxy-octadecanoate + H(+)</text>
        <dbReference type="Rhea" id="RHEA:52068"/>
        <dbReference type="ChEBI" id="CHEBI:15377"/>
        <dbReference type="ChEBI" id="CHEBI:15378"/>
        <dbReference type="ChEBI" id="CHEBI:32372"/>
        <dbReference type="ChEBI" id="CHEBI:136286"/>
        <dbReference type="ChEBI" id="CHEBI:136309"/>
    </reaction>
    <physiologicalReaction direction="left-to-right" evidence="1">
        <dbReference type="Rhea" id="RHEA:52069"/>
    </physiologicalReaction>
</comment>
<reference evidence="19" key="2">
    <citation type="submission" date="2020-11" db="EMBL/GenBank/DDBJ databases">
        <authorList>
            <person name="McCartney M.A."/>
            <person name="Auch B."/>
            <person name="Kono T."/>
            <person name="Mallez S."/>
            <person name="Becker A."/>
            <person name="Gohl D.M."/>
            <person name="Silverstein K.A.T."/>
            <person name="Koren S."/>
            <person name="Bechman K.B."/>
            <person name="Herman A."/>
            <person name="Abrahante J.E."/>
            <person name="Garbe J."/>
        </authorList>
    </citation>
    <scope>NUCLEOTIDE SEQUENCE</scope>
    <source>
        <strain evidence="19">Duluth1</strain>
        <tissue evidence="19">Whole animal</tissue>
    </source>
</reference>
<comment type="catalytic activity">
    <reaction evidence="15">
        <text>13-(9Z-hexadecenoyloxy)-octadecanoate + H2O = 13-hydroxy-octadecanoate + (9Z)-hexadecenoate + H(+)</text>
        <dbReference type="Rhea" id="RHEA:52076"/>
        <dbReference type="ChEBI" id="CHEBI:15377"/>
        <dbReference type="ChEBI" id="CHEBI:15378"/>
        <dbReference type="ChEBI" id="CHEBI:32372"/>
        <dbReference type="ChEBI" id="CHEBI:136304"/>
        <dbReference type="ChEBI" id="CHEBI:136315"/>
    </reaction>
    <physiologicalReaction direction="left-to-right" evidence="15">
        <dbReference type="Rhea" id="RHEA:52077"/>
    </physiologicalReaction>
</comment>
<evidence type="ECO:0000256" key="3">
    <source>
        <dbReference type="ARBA" id="ARBA00009300"/>
    </source>
</evidence>
<keyword evidence="5 17" id="KW-1133">Transmembrane helix</keyword>
<proteinExistence type="inferred from homology"/>
<evidence type="ECO:0000256" key="10">
    <source>
        <dbReference type="ARBA" id="ARBA00048680"/>
    </source>
</evidence>
<evidence type="ECO:0000256" key="9">
    <source>
        <dbReference type="ARBA" id="ARBA00047863"/>
    </source>
</evidence>
<dbReference type="EMBL" id="JAIWYP010000010">
    <property type="protein sequence ID" value="KAH3752856.1"/>
    <property type="molecule type" value="Genomic_DNA"/>
</dbReference>
<evidence type="ECO:0000313" key="20">
    <source>
        <dbReference type="Proteomes" id="UP000828390"/>
    </source>
</evidence>
<comment type="catalytic activity">
    <reaction evidence="11">
        <text>12-(9Z-octadecenoyloxy)-octadecanoate + H2O = 12-hydroxyoctadecanoate + (9Z)-octadecenoate + H(+)</text>
        <dbReference type="Rhea" id="RHEA:52060"/>
        <dbReference type="ChEBI" id="CHEBI:15377"/>
        <dbReference type="ChEBI" id="CHEBI:15378"/>
        <dbReference type="ChEBI" id="CHEBI:30823"/>
        <dbReference type="ChEBI" id="CHEBI:84201"/>
        <dbReference type="ChEBI" id="CHEBI:136302"/>
    </reaction>
    <physiologicalReaction direction="left-to-right" evidence="11">
        <dbReference type="Rhea" id="RHEA:52061"/>
    </physiologicalReaction>
</comment>
<comment type="catalytic activity">
    <reaction evidence="13">
        <text>9-octadecanoyloxy-octadecanoate + H2O = 9-hydroxy-octadecanoate + octadecanoate + H(+)</text>
        <dbReference type="Rhea" id="RHEA:52096"/>
        <dbReference type="ChEBI" id="CHEBI:15377"/>
        <dbReference type="ChEBI" id="CHEBI:15378"/>
        <dbReference type="ChEBI" id="CHEBI:25629"/>
        <dbReference type="ChEBI" id="CHEBI:136286"/>
        <dbReference type="ChEBI" id="CHEBI:136373"/>
    </reaction>
    <physiologicalReaction direction="left-to-right" evidence="13">
        <dbReference type="Rhea" id="RHEA:52097"/>
    </physiologicalReaction>
</comment>
<protein>
    <recommendedName>
        <fullName evidence="18">HTH psq-type domain-containing protein</fullName>
    </recommendedName>
</protein>
<evidence type="ECO:0000256" key="17">
    <source>
        <dbReference type="SAM" id="Phobius"/>
    </source>
</evidence>
<comment type="catalytic activity">
    <reaction evidence="9">
        <text>9-hexadecanoyloxy-octadecanoate + H2O = 9-hydroxy-octadecanoate + hexadecanoate + H(+)</text>
        <dbReference type="Rhea" id="RHEA:52052"/>
        <dbReference type="ChEBI" id="CHEBI:7896"/>
        <dbReference type="ChEBI" id="CHEBI:15377"/>
        <dbReference type="ChEBI" id="CHEBI:15378"/>
        <dbReference type="ChEBI" id="CHEBI:83670"/>
        <dbReference type="ChEBI" id="CHEBI:136286"/>
    </reaction>
    <physiologicalReaction direction="left-to-right" evidence="9">
        <dbReference type="Rhea" id="RHEA:52053"/>
    </physiologicalReaction>
</comment>
<comment type="catalytic activity">
    <reaction evidence="16">
        <text>12-(9Z-hexadecenoyloxy)-octadecanoate + H2O = 12-hydroxyoctadecanoate + (9Z)-hexadecenoate + H(+)</text>
        <dbReference type="Rhea" id="RHEA:52072"/>
        <dbReference type="ChEBI" id="CHEBI:15377"/>
        <dbReference type="ChEBI" id="CHEBI:15378"/>
        <dbReference type="ChEBI" id="CHEBI:32372"/>
        <dbReference type="ChEBI" id="CHEBI:84201"/>
        <dbReference type="ChEBI" id="CHEBI:136312"/>
    </reaction>
    <physiologicalReaction direction="left-to-right" evidence="16">
        <dbReference type="Rhea" id="RHEA:52073"/>
    </physiologicalReaction>
</comment>